<dbReference type="InterPro" id="IPR050882">
    <property type="entry name" value="Prepilin_peptidase/N-MTase"/>
</dbReference>
<evidence type="ECO:0000256" key="2">
    <source>
        <dbReference type="SAM" id="Phobius"/>
    </source>
</evidence>
<gene>
    <name evidence="4" type="ORF">HMPREF0557_02213</name>
</gene>
<accession>A0AB72Z789</accession>
<keyword evidence="5" id="KW-1185">Reference proteome</keyword>
<reference evidence="4 5" key="1">
    <citation type="submission" date="2011-08" db="EMBL/GenBank/DDBJ databases">
        <authorList>
            <person name="Weinstock G."/>
            <person name="Sodergren E."/>
            <person name="Clifton S."/>
            <person name="Fulton L."/>
            <person name="Fulton B."/>
            <person name="Courtney L."/>
            <person name="Fronick C."/>
            <person name="Harrison M."/>
            <person name="Strong C."/>
            <person name="Farmer C."/>
            <person name="Delahaunty K."/>
            <person name="Markovic C."/>
            <person name="Hall O."/>
            <person name="Minx P."/>
            <person name="Tomlinson C."/>
            <person name="Mitreva M."/>
            <person name="Hou S."/>
            <person name="Chen J."/>
            <person name="Wollam A."/>
            <person name="Pepin K.H."/>
            <person name="Johnson M."/>
            <person name="Bhonagiri V."/>
            <person name="Zhang X."/>
            <person name="Suruliraj S."/>
            <person name="Warren W."/>
            <person name="Chinwalla A."/>
            <person name="Mardis E.R."/>
            <person name="Wilson R.K."/>
        </authorList>
    </citation>
    <scope>NUCLEOTIDE SEQUENCE [LARGE SCALE GENOMIC DNA]</scope>
    <source>
        <strain evidence="4 5">ATCC 33091</strain>
    </source>
</reference>
<dbReference type="PANTHER" id="PTHR30487:SF0">
    <property type="entry name" value="PREPILIN LEADER PEPTIDASE_N-METHYLTRANSFERASE-RELATED"/>
    <property type="match status" value="1"/>
</dbReference>
<dbReference type="Gene3D" id="1.20.120.1220">
    <property type="match status" value="1"/>
</dbReference>
<keyword evidence="2" id="KW-0812">Transmembrane</keyword>
<keyword evidence="2" id="KW-1133">Transmembrane helix</keyword>
<evidence type="ECO:0000256" key="1">
    <source>
        <dbReference type="ARBA" id="ARBA00005801"/>
    </source>
</evidence>
<dbReference type="GO" id="GO:0004190">
    <property type="term" value="F:aspartic-type endopeptidase activity"/>
    <property type="evidence" value="ECO:0007669"/>
    <property type="project" value="InterPro"/>
</dbReference>
<organism evidence="4 5">
    <name type="scientific">Listeria innocua ATCC 33091</name>
    <dbReference type="NCBI Taxonomy" id="1002366"/>
    <lineage>
        <taxon>Bacteria</taxon>
        <taxon>Bacillati</taxon>
        <taxon>Bacillota</taxon>
        <taxon>Bacilli</taxon>
        <taxon>Bacillales</taxon>
        <taxon>Listeriaceae</taxon>
        <taxon>Listeria</taxon>
    </lineage>
</organism>
<feature type="transmembrane region" description="Helical" evidence="2">
    <location>
        <begin position="52"/>
        <end position="84"/>
    </location>
</feature>
<dbReference type="InterPro" id="IPR000045">
    <property type="entry name" value="Prepilin_IV_endopep_pep"/>
</dbReference>
<protein>
    <submittedName>
        <fullName evidence="4">Peptidase, A24 family</fullName>
    </submittedName>
</protein>
<feature type="transmembrane region" description="Helical" evidence="2">
    <location>
        <begin position="23"/>
        <end position="40"/>
    </location>
</feature>
<dbReference type="EMBL" id="AGCN01000033">
    <property type="protein sequence ID" value="EHN60699.1"/>
    <property type="molecule type" value="Genomic_DNA"/>
</dbReference>
<feature type="transmembrane region" description="Helical" evidence="2">
    <location>
        <begin position="96"/>
        <end position="111"/>
    </location>
</feature>
<dbReference type="GO" id="GO:0006465">
    <property type="term" value="P:signal peptide processing"/>
    <property type="evidence" value="ECO:0007669"/>
    <property type="project" value="TreeGrafter"/>
</dbReference>
<dbReference type="PANTHER" id="PTHR30487">
    <property type="entry name" value="TYPE 4 PREPILIN-LIKE PROTEINS LEADER PEPTIDE-PROCESSING ENZYME"/>
    <property type="match status" value="1"/>
</dbReference>
<proteinExistence type="inferred from homology"/>
<name>A0AB72Z789_LISIO</name>
<evidence type="ECO:0000313" key="4">
    <source>
        <dbReference type="EMBL" id="EHN60699.1"/>
    </source>
</evidence>
<dbReference type="GO" id="GO:0005886">
    <property type="term" value="C:plasma membrane"/>
    <property type="evidence" value="ECO:0007669"/>
    <property type="project" value="TreeGrafter"/>
</dbReference>
<comment type="similarity">
    <text evidence="1">Belongs to the peptidase A24 family.</text>
</comment>
<evidence type="ECO:0000313" key="5">
    <source>
        <dbReference type="Proteomes" id="UP000003597"/>
    </source>
</evidence>
<feature type="domain" description="Prepilin type IV endopeptidase peptidase" evidence="3">
    <location>
        <begin position="2"/>
        <end position="80"/>
    </location>
</feature>
<dbReference type="AlphaFoldDB" id="A0AB72Z789"/>
<dbReference type="Pfam" id="PF01478">
    <property type="entry name" value="Peptidase_A24"/>
    <property type="match status" value="1"/>
</dbReference>
<sequence>MILFFLVLLTCYISFQQPAVSLIYSSLISNCFYLLFFILFRKGIGLGDIKILIILSSFLGFEMGYIIFFLSIVLGAIILLSALVLKKVEKNKQVPFVPYIFISFIIVSILMK</sequence>
<dbReference type="Proteomes" id="UP000003597">
    <property type="component" value="Unassembled WGS sequence"/>
</dbReference>
<comment type="caution">
    <text evidence="4">The sequence shown here is derived from an EMBL/GenBank/DDBJ whole genome shotgun (WGS) entry which is preliminary data.</text>
</comment>
<evidence type="ECO:0000259" key="3">
    <source>
        <dbReference type="Pfam" id="PF01478"/>
    </source>
</evidence>
<keyword evidence="2" id="KW-0472">Membrane</keyword>